<feature type="compositionally biased region" description="Polar residues" evidence="5">
    <location>
        <begin position="152"/>
        <end position="174"/>
    </location>
</feature>
<dbReference type="PANTHER" id="PTHR37984">
    <property type="entry name" value="PROTEIN CBG26694"/>
    <property type="match status" value="1"/>
</dbReference>
<keyword evidence="4" id="KW-0255">Endonuclease</keyword>
<gene>
    <name evidence="7" type="ORF">CHC_T00004813001</name>
</gene>
<keyword evidence="2" id="KW-0548">Nucleotidyltransferase</keyword>
<dbReference type="GO" id="GO:0016779">
    <property type="term" value="F:nucleotidyltransferase activity"/>
    <property type="evidence" value="ECO:0007669"/>
    <property type="project" value="UniProtKB-KW"/>
</dbReference>
<evidence type="ECO:0000256" key="5">
    <source>
        <dbReference type="SAM" id="MobiDB-lite"/>
    </source>
</evidence>
<feature type="domain" description="Integrase catalytic" evidence="6">
    <location>
        <begin position="744"/>
        <end position="919"/>
    </location>
</feature>
<dbReference type="GO" id="GO:0003676">
    <property type="term" value="F:nucleic acid binding"/>
    <property type="evidence" value="ECO:0007669"/>
    <property type="project" value="InterPro"/>
</dbReference>
<dbReference type="GO" id="GO:0004519">
    <property type="term" value="F:endonuclease activity"/>
    <property type="evidence" value="ECO:0007669"/>
    <property type="project" value="UniProtKB-KW"/>
</dbReference>
<dbReference type="InterPro" id="IPR036397">
    <property type="entry name" value="RNaseH_sf"/>
</dbReference>
<dbReference type="GO" id="GO:0015074">
    <property type="term" value="P:DNA integration"/>
    <property type="evidence" value="ECO:0007669"/>
    <property type="project" value="InterPro"/>
</dbReference>
<evidence type="ECO:0000259" key="6">
    <source>
        <dbReference type="PROSITE" id="PS50994"/>
    </source>
</evidence>
<dbReference type="RefSeq" id="XP_005716586.1">
    <property type="nucleotide sequence ID" value="XM_005716529.1"/>
</dbReference>
<dbReference type="Gramene" id="CDF36767">
    <property type="protein sequence ID" value="CDF36767"/>
    <property type="gene ID" value="CHC_T00004813001"/>
</dbReference>
<protein>
    <recommendedName>
        <fullName evidence="6">Integrase catalytic domain-containing protein</fullName>
    </recommendedName>
</protein>
<organism evidence="7 8">
    <name type="scientific">Chondrus crispus</name>
    <name type="common">Carrageen Irish moss</name>
    <name type="synonym">Polymorpha crispa</name>
    <dbReference type="NCBI Taxonomy" id="2769"/>
    <lineage>
        <taxon>Eukaryota</taxon>
        <taxon>Rhodophyta</taxon>
        <taxon>Florideophyceae</taxon>
        <taxon>Rhodymeniophycidae</taxon>
        <taxon>Gigartinales</taxon>
        <taxon>Gigartinaceae</taxon>
        <taxon>Chondrus</taxon>
    </lineage>
</organism>
<sequence>MPPTTPVGDEASLPQSQQVGDDAPAPPAYTFMRGLTNDALTALTSAQKRFISSIRFLETTPDLTGIHLKRTVADMFPPASLFRQEICDLPAVHIELRNFLDAKGANLAQHSSHRVVMTLAHGLYEETEDTQAAIEMAREIIAAGRRQRPHAPSSSSHGEQSPVPRTSGSFSTPTEKVAHNVAMRMKEKEKKFSGDLGESWMEYVDDYLQISRDYNLSPPQRLQFLHNLLRGDAKRYYLDKIDGYATSFQQAIQMLEEEYNSPVRQTRVKNYLNSLRVTVFAAEGKEMSAALALTYKSIIIFSRQGPRSHQGDAHKVEFLRNAVVGMPWSSEPLSRVATHQLTFQQLYSELEAALQLDKESKIAIIRDHAQLNQRSVSHDSWAGILYTGQGRYYNNSPYPRERDQTSTRQPRFGGRAFRSPSTTKQKVKFNPLTVSGCFNCGGNHLLRDCTLPLNTSRAATRKMEYYAKKADTKPIAVHHVLADLCKQLDIGSVPEDDSEEETETTDITIFESILSGNDTTDDVDSTEHPTDSGCDAINHVYLTSKSWNVTVSDPFHGICIDSAAQKSVVGVEQAKAYCSLFNVPYSPSTSNAKNVFSFGTHKHLGLGLLTVRVPIAPTHFISLSVEVVDTNVPFLLGLDNMEKYKMVVDTDKGMLSSKLEGWQIRLRKKLGHLYYEWGPNILFTESELMKVHRHFHHPDSERLYSVMSRAEPDKTSPEVLRTLKRISSTCDLFQRRSRAPHRFRASLPDADVVFNRTLCLDLMYLENTPVLHVVDKDTKFSAAAFLGKETADATWNTFMNIWVCVYIGFPDAMATDQGPQFKSQRWKTLLLLAGIKHFQSGVQSHNALGVGERYHAFLRDIYRKVRLQHPGIERSHCLSLSLKAMNDTAGYHGLVPTLLVFGAMPRIPIVPMDLPAQMNRMKAMESARKEMASVMAKERLSRAVRMNVPSAADKDIVIGSRVLLYREKPEDQWTGPYLVLDVKDKSVTIQLEGKIMNTSIDKVKSYNSPPVIPDCTPLAVNIDDSYNFTADNEDVLRDIDTILERIRGTPPPAPNGFSDTARQDVNVPLSTPDMLTRNEITSETQALMTQVIDQSDIATKSSNSTRIIVSVSAIKGFRLFSHDVRQAYLQSEEKLTRKVFLLPKRADLKYFGLCEEDILELLKPIYGMTDAGDYWGVTVDRHVKRDLGLIWDNFEFFGTSIQTHADGSFSVTQEAYTKKLKHIPMDASFERFRSYRSVLAWIGYTRPDALCAINKAAQVTEKTFGIEKLKSFNCTVKHLKGTHSRCLNFYPLQKDSLHMRVYTDASFAGNDDLSSQLGFIILLCDTSDRAHILEYSSRKSKRVVRSILGGDVYAFASGFDRAFILRHDLETIFGMKIPLHMLTDSLQMFDVITKGSSTTEKRLMIDIASARECYNRQEISHVGLVSSEHNIADGLTKETPNNALERLISSGYDRNPVKKWIYRTQPSSAIGKVAV</sequence>
<keyword evidence="8" id="KW-1185">Reference proteome</keyword>
<dbReference type="Gene3D" id="3.30.420.10">
    <property type="entry name" value="Ribonuclease H-like superfamily/Ribonuclease H"/>
    <property type="match status" value="1"/>
</dbReference>
<dbReference type="KEGG" id="ccp:CHC_T00004813001"/>
<evidence type="ECO:0000256" key="4">
    <source>
        <dbReference type="ARBA" id="ARBA00022759"/>
    </source>
</evidence>
<evidence type="ECO:0000256" key="2">
    <source>
        <dbReference type="ARBA" id="ARBA00022695"/>
    </source>
</evidence>
<dbReference type="SUPFAM" id="SSF53098">
    <property type="entry name" value="Ribonuclease H-like"/>
    <property type="match status" value="1"/>
</dbReference>
<dbReference type="PROSITE" id="PS50994">
    <property type="entry name" value="INTEGRASE"/>
    <property type="match status" value="1"/>
</dbReference>
<feature type="region of interest" description="Disordered" evidence="5">
    <location>
        <begin position="395"/>
        <end position="420"/>
    </location>
</feature>
<dbReference type="PhylomeDB" id="R7QE19"/>
<dbReference type="InterPro" id="IPR001584">
    <property type="entry name" value="Integrase_cat-core"/>
</dbReference>
<dbReference type="EMBL" id="HG001800">
    <property type="protein sequence ID" value="CDF36767.1"/>
    <property type="molecule type" value="Genomic_DNA"/>
</dbReference>
<dbReference type="PANTHER" id="PTHR37984:SF5">
    <property type="entry name" value="PROTEIN NYNRIN-LIKE"/>
    <property type="match status" value="1"/>
</dbReference>
<evidence type="ECO:0000256" key="1">
    <source>
        <dbReference type="ARBA" id="ARBA00022679"/>
    </source>
</evidence>
<evidence type="ECO:0000256" key="3">
    <source>
        <dbReference type="ARBA" id="ARBA00022722"/>
    </source>
</evidence>
<evidence type="ECO:0000313" key="7">
    <source>
        <dbReference type="EMBL" id="CDF36767.1"/>
    </source>
</evidence>
<keyword evidence="3" id="KW-0540">Nuclease</keyword>
<dbReference type="GeneID" id="17324301"/>
<accession>R7QE19</accession>
<evidence type="ECO:0000313" key="8">
    <source>
        <dbReference type="Proteomes" id="UP000012073"/>
    </source>
</evidence>
<dbReference type="OMA" id="HILEYSS"/>
<dbReference type="Proteomes" id="UP000012073">
    <property type="component" value="Unassembled WGS sequence"/>
</dbReference>
<feature type="region of interest" description="Disordered" evidence="5">
    <location>
        <begin position="144"/>
        <end position="174"/>
    </location>
</feature>
<dbReference type="InterPro" id="IPR021109">
    <property type="entry name" value="Peptidase_aspartic_dom_sf"/>
</dbReference>
<feature type="region of interest" description="Disordered" evidence="5">
    <location>
        <begin position="1"/>
        <end position="25"/>
    </location>
</feature>
<dbReference type="InterPro" id="IPR050951">
    <property type="entry name" value="Retrovirus_Pol_polyprotein"/>
</dbReference>
<dbReference type="OrthoDB" id="5664at2759"/>
<reference evidence="8" key="1">
    <citation type="journal article" date="2013" name="Proc. Natl. Acad. Sci. U.S.A.">
        <title>Genome structure and metabolic features in the red seaweed Chondrus crispus shed light on evolution of the Archaeplastida.</title>
        <authorList>
            <person name="Collen J."/>
            <person name="Porcel B."/>
            <person name="Carre W."/>
            <person name="Ball S.G."/>
            <person name="Chaparro C."/>
            <person name="Tonon T."/>
            <person name="Barbeyron T."/>
            <person name="Michel G."/>
            <person name="Noel B."/>
            <person name="Valentin K."/>
            <person name="Elias M."/>
            <person name="Artiguenave F."/>
            <person name="Arun A."/>
            <person name="Aury J.M."/>
            <person name="Barbosa-Neto J.F."/>
            <person name="Bothwell J.H."/>
            <person name="Bouget F.Y."/>
            <person name="Brillet L."/>
            <person name="Cabello-Hurtado F."/>
            <person name="Capella-Gutierrez S."/>
            <person name="Charrier B."/>
            <person name="Cladiere L."/>
            <person name="Cock J.M."/>
            <person name="Coelho S.M."/>
            <person name="Colleoni C."/>
            <person name="Czjzek M."/>
            <person name="Da Silva C."/>
            <person name="Delage L."/>
            <person name="Denoeud F."/>
            <person name="Deschamps P."/>
            <person name="Dittami S.M."/>
            <person name="Gabaldon T."/>
            <person name="Gachon C.M."/>
            <person name="Groisillier A."/>
            <person name="Herve C."/>
            <person name="Jabbari K."/>
            <person name="Katinka M."/>
            <person name="Kloareg B."/>
            <person name="Kowalczyk N."/>
            <person name="Labadie K."/>
            <person name="Leblanc C."/>
            <person name="Lopez P.J."/>
            <person name="McLachlan D.H."/>
            <person name="Meslet-Cladiere L."/>
            <person name="Moustafa A."/>
            <person name="Nehr Z."/>
            <person name="Nyvall Collen P."/>
            <person name="Panaud O."/>
            <person name="Partensky F."/>
            <person name="Poulain J."/>
            <person name="Rensing S.A."/>
            <person name="Rousvoal S."/>
            <person name="Samson G."/>
            <person name="Symeonidi A."/>
            <person name="Weissenbach J."/>
            <person name="Zambounis A."/>
            <person name="Wincker P."/>
            <person name="Boyen C."/>
        </authorList>
    </citation>
    <scope>NUCLEOTIDE SEQUENCE [LARGE SCALE GENOMIC DNA]</scope>
    <source>
        <strain evidence="8">cv. Stackhouse</strain>
    </source>
</reference>
<proteinExistence type="predicted"/>
<dbReference type="Gene3D" id="2.40.70.10">
    <property type="entry name" value="Acid Proteases"/>
    <property type="match status" value="1"/>
</dbReference>
<name>R7QE19_CHOCR</name>
<dbReference type="InterPro" id="IPR012337">
    <property type="entry name" value="RNaseH-like_sf"/>
</dbReference>
<keyword evidence="1" id="KW-0808">Transferase</keyword>
<keyword evidence="4" id="KW-0378">Hydrolase</keyword>